<proteinExistence type="predicted"/>
<evidence type="ECO:0000256" key="1">
    <source>
        <dbReference type="SAM" id="MobiDB-lite"/>
    </source>
</evidence>
<accession>A0ABD1T0I7</accession>
<comment type="caution">
    <text evidence="2">The sequence shown here is derived from an EMBL/GenBank/DDBJ whole genome shotgun (WGS) entry which is preliminary data.</text>
</comment>
<evidence type="ECO:0000313" key="2">
    <source>
        <dbReference type="EMBL" id="KAL2506088.1"/>
    </source>
</evidence>
<name>A0ABD1T0I7_9LAMI</name>
<keyword evidence="3" id="KW-1185">Reference proteome</keyword>
<feature type="compositionally biased region" description="Polar residues" evidence="1">
    <location>
        <begin position="147"/>
        <end position="161"/>
    </location>
</feature>
<protein>
    <recommendedName>
        <fullName evidence="4">Transposase</fullName>
    </recommendedName>
</protein>
<dbReference type="Proteomes" id="UP001604336">
    <property type="component" value="Unassembled WGS sequence"/>
</dbReference>
<evidence type="ECO:0008006" key="4">
    <source>
        <dbReference type="Google" id="ProtNLM"/>
    </source>
</evidence>
<feature type="compositionally biased region" description="Basic and acidic residues" evidence="1">
    <location>
        <begin position="191"/>
        <end position="205"/>
    </location>
</feature>
<sequence>MVASYLLWVITEAGGNLTPWEFESIYRPCRSLGWYNVSPRPGQKWRTAIDSPNQVHNWKERFFFVGGDWEFIPEDSLPHVSIPRRFEKLAFRFKGVPVLRLARPTSGEGYSTQASRQEASGPSQEVQGVAPSSVVPPLRSEVDANVPSCSPSSSNLHIDSTTSRDKGKKVVEGVEEAPSQKRKAPAATEGFMRDARKVRRTEEGRQSSPSLDGEPEGASNSASSAGQNRRIHISEGHEGLPTSVMGMLSAHPSIVAASVHRYETSSCEKVAEEATVRERLQQAEVNLVRGLFLAKDIFSSFASFDAEDSKSKKLAEDLKVMGLKKA</sequence>
<dbReference type="EMBL" id="JBFOLK010000006">
    <property type="protein sequence ID" value="KAL2506088.1"/>
    <property type="molecule type" value="Genomic_DNA"/>
</dbReference>
<reference evidence="3" key="1">
    <citation type="submission" date="2024-07" db="EMBL/GenBank/DDBJ databases">
        <title>Two chromosome-level genome assemblies of Korean endemic species Abeliophyllum distichum and Forsythia ovata (Oleaceae).</title>
        <authorList>
            <person name="Jang H."/>
        </authorList>
    </citation>
    <scope>NUCLEOTIDE SEQUENCE [LARGE SCALE GENOMIC DNA]</scope>
</reference>
<feature type="compositionally biased region" description="Basic and acidic residues" evidence="1">
    <location>
        <begin position="162"/>
        <end position="172"/>
    </location>
</feature>
<gene>
    <name evidence="2" type="ORF">Adt_21709</name>
</gene>
<organism evidence="2 3">
    <name type="scientific">Abeliophyllum distichum</name>
    <dbReference type="NCBI Taxonomy" id="126358"/>
    <lineage>
        <taxon>Eukaryota</taxon>
        <taxon>Viridiplantae</taxon>
        <taxon>Streptophyta</taxon>
        <taxon>Embryophyta</taxon>
        <taxon>Tracheophyta</taxon>
        <taxon>Spermatophyta</taxon>
        <taxon>Magnoliopsida</taxon>
        <taxon>eudicotyledons</taxon>
        <taxon>Gunneridae</taxon>
        <taxon>Pentapetalae</taxon>
        <taxon>asterids</taxon>
        <taxon>lamiids</taxon>
        <taxon>Lamiales</taxon>
        <taxon>Oleaceae</taxon>
        <taxon>Forsythieae</taxon>
        <taxon>Abeliophyllum</taxon>
    </lineage>
</organism>
<dbReference type="AlphaFoldDB" id="A0ABD1T0I7"/>
<feature type="compositionally biased region" description="Polar residues" evidence="1">
    <location>
        <begin position="108"/>
        <end position="126"/>
    </location>
</feature>
<evidence type="ECO:0000313" key="3">
    <source>
        <dbReference type="Proteomes" id="UP001604336"/>
    </source>
</evidence>
<feature type="region of interest" description="Disordered" evidence="1">
    <location>
        <begin position="105"/>
        <end position="229"/>
    </location>
</feature>